<protein>
    <submittedName>
        <fullName evidence="1">Uncharacterized protein</fullName>
    </submittedName>
</protein>
<sequence length="217" mass="22813">MRSQPPFLSLAILLLFSPSPHQALALENLPAGVDITEDTPGQVTINGDPTGNTTLGPDIPITATIFSGVPGPSTCRGHILLQLTLPQPAPAPADGARPPPPQPETCYTLPPSQSHSQGTTAGCGIFLASKAAGCEARLFSEPGCRAYVNTAVFVPEERAVGGRWRSVGVRCGVVPPDLGGLRPPLVEPLAYHGIVRAHPRDMCMFVHQSRRIPGIRA</sequence>
<gene>
    <name evidence="1" type="ORF">F5144DRAFT_615865</name>
</gene>
<dbReference type="EMBL" id="JAGIZQ010000007">
    <property type="protein sequence ID" value="KAH6617210.1"/>
    <property type="molecule type" value="Genomic_DNA"/>
</dbReference>
<evidence type="ECO:0000313" key="1">
    <source>
        <dbReference type="EMBL" id="KAH6617210.1"/>
    </source>
</evidence>
<proteinExistence type="predicted"/>
<name>A0ACB7NXN2_9PEZI</name>
<comment type="caution">
    <text evidence="1">The sequence shown here is derived from an EMBL/GenBank/DDBJ whole genome shotgun (WGS) entry which is preliminary data.</text>
</comment>
<organism evidence="1 2">
    <name type="scientific">Chaetomium tenue</name>
    <dbReference type="NCBI Taxonomy" id="1854479"/>
    <lineage>
        <taxon>Eukaryota</taxon>
        <taxon>Fungi</taxon>
        <taxon>Dikarya</taxon>
        <taxon>Ascomycota</taxon>
        <taxon>Pezizomycotina</taxon>
        <taxon>Sordariomycetes</taxon>
        <taxon>Sordariomycetidae</taxon>
        <taxon>Sordariales</taxon>
        <taxon>Chaetomiaceae</taxon>
        <taxon>Chaetomium</taxon>
    </lineage>
</organism>
<reference evidence="1 2" key="1">
    <citation type="journal article" date="2021" name="Nat. Commun.">
        <title>Genetic determinants of endophytism in the Arabidopsis root mycobiome.</title>
        <authorList>
            <person name="Mesny F."/>
            <person name="Miyauchi S."/>
            <person name="Thiergart T."/>
            <person name="Pickel B."/>
            <person name="Atanasova L."/>
            <person name="Karlsson M."/>
            <person name="Huettel B."/>
            <person name="Barry K.W."/>
            <person name="Haridas S."/>
            <person name="Chen C."/>
            <person name="Bauer D."/>
            <person name="Andreopoulos W."/>
            <person name="Pangilinan J."/>
            <person name="LaButti K."/>
            <person name="Riley R."/>
            <person name="Lipzen A."/>
            <person name="Clum A."/>
            <person name="Drula E."/>
            <person name="Henrissat B."/>
            <person name="Kohler A."/>
            <person name="Grigoriev I.V."/>
            <person name="Martin F.M."/>
            <person name="Hacquard S."/>
        </authorList>
    </citation>
    <scope>NUCLEOTIDE SEQUENCE [LARGE SCALE GENOMIC DNA]</scope>
    <source>
        <strain evidence="1 2">MPI-SDFR-AT-0079</strain>
    </source>
</reference>
<keyword evidence="2" id="KW-1185">Reference proteome</keyword>
<dbReference type="Proteomes" id="UP000724584">
    <property type="component" value="Unassembled WGS sequence"/>
</dbReference>
<evidence type="ECO:0000313" key="2">
    <source>
        <dbReference type="Proteomes" id="UP000724584"/>
    </source>
</evidence>
<accession>A0ACB7NXN2</accession>